<dbReference type="InterPro" id="IPR050264">
    <property type="entry name" value="Bact_CCA-adding_enz_type3_sf"/>
</dbReference>
<keyword evidence="2 8" id="KW-0808">Transferase</keyword>
<dbReference type="RefSeq" id="WP_345863205.1">
    <property type="nucleotide sequence ID" value="NZ_JBDIMF010000001.1"/>
</dbReference>
<keyword evidence="7" id="KW-0460">Magnesium</keyword>
<evidence type="ECO:0000259" key="10">
    <source>
        <dbReference type="Pfam" id="PF12627"/>
    </source>
</evidence>
<name>A0ABU9XPA7_9SPHN</name>
<dbReference type="Gene3D" id="3.30.460.10">
    <property type="entry name" value="Beta Polymerase, domain 2"/>
    <property type="match status" value="1"/>
</dbReference>
<dbReference type="Proteomes" id="UP001404104">
    <property type="component" value="Unassembled WGS sequence"/>
</dbReference>
<evidence type="ECO:0000256" key="7">
    <source>
        <dbReference type="ARBA" id="ARBA00022842"/>
    </source>
</evidence>
<dbReference type="PANTHER" id="PTHR46173:SF1">
    <property type="entry name" value="CCA TRNA NUCLEOTIDYLTRANSFERASE 1, MITOCHONDRIAL"/>
    <property type="match status" value="1"/>
</dbReference>
<feature type="domain" description="tRNA nucleotidyltransferase/poly(A) polymerase RNA and SrmB- binding" evidence="10">
    <location>
        <begin position="184"/>
        <end position="241"/>
    </location>
</feature>
<evidence type="ECO:0000256" key="2">
    <source>
        <dbReference type="ARBA" id="ARBA00022679"/>
    </source>
</evidence>
<organism evidence="11 12">
    <name type="scientific">Sphingomonas qilianensis</name>
    <dbReference type="NCBI Taxonomy" id="1736690"/>
    <lineage>
        <taxon>Bacteria</taxon>
        <taxon>Pseudomonadati</taxon>
        <taxon>Pseudomonadota</taxon>
        <taxon>Alphaproteobacteria</taxon>
        <taxon>Sphingomonadales</taxon>
        <taxon>Sphingomonadaceae</taxon>
        <taxon>Sphingomonas</taxon>
    </lineage>
</organism>
<evidence type="ECO:0000313" key="12">
    <source>
        <dbReference type="Proteomes" id="UP001404104"/>
    </source>
</evidence>
<dbReference type="SUPFAM" id="SSF81891">
    <property type="entry name" value="Poly A polymerase C-terminal region-like"/>
    <property type="match status" value="1"/>
</dbReference>
<evidence type="ECO:0000256" key="1">
    <source>
        <dbReference type="ARBA" id="ARBA00001946"/>
    </source>
</evidence>
<dbReference type="Gene3D" id="1.10.3090.10">
    <property type="entry name" value="cca-adding enzyme, domain 2"/>
    <property type="match status" value="1"/>
</dbReference>
<comment type="cofactor">
    <cofactor evidence="1">
        <name>Mg(2+)</name>
        <dbReference type="ChEBI" id="CHEBI:18420"/>
    </cofactor>
</comment>
<protein>
    <submittedName>
        <fullName evidence="11">CCA tRNA nucleotidyltransferase</fullName>
    </submittedName>
</protein>
<dbReference type="CDD" id="cd05398">
    <property type="entry name" value="NT_ClassII-CCAase"/>
    <property type="match status" value="1"/>
</dbReference>
<evidence type="ECO:0000313" key="11">
    <source>
        <dbReference type="EMBL" id="MEN2785643.1"/>
    </source>
</evidence>
<feature type="domain" description="Poly A polymerase head" evidence="9">
    <location>
        <begin position="31"/>
        <end position="153"/>
    </location>
</feature>
<proteinExistence type="inferred from homology"/>
<evidence type="ECO:0000256" key="8">
    <source>
        <dbReference type="RuleBase" id="RU003953"/>
    </source>
</evidence>
<dbReference type="PANTHER" id="PTHR46173">
    <property type="entry name" value="CCA TRNA NUCLEOTIDYLTRANSFERASE 1, MITOCHONDRIAL"/>
    <property type="match status" value="1"/>
</dbReference>
<comment type="similarity">
    <text evidence="8">Belongs to the tRNA nucleotidyltransferase/poly(A) polymerase family.</text>
</comment>
<keyword evidence="8" id="KW-0694">RNA-binding</keyword>
<keyword evidence="12" id="KW-1185">Reference proteome</keyword>
<accession>A0ABU9XPA7</accession>
<keyword evidence="3" id="KW-0819">tRNA processing</keyword>
<evidence type="ECO:0000256" key="6">
    <source>
        <dbReference type="ARBA" id="ARBA00022741"/>
    </source>
</evidence>
<gene>
    <name evidence="11" type="ORF">ABC969_04315</name>
</gene>
<dbReference type="InterPro" id="IPR043519">
    <property type="entry name" value="NT_sf"/>
</dbReference>
<evidence type="ECO:0000259" key="9">
    <source>
        <dbReference type="Pfam" id="PF01743"/>
    </source>
</evidence>
<dbReference type="InterPro" id="IPR032828">
    <property type="entry name" value="PolyA_RNA-bd"/>
</dbReference>
<evidence type="ECO:0000256" key="4">
    <source>
        <dbReference type="ARBA" id="ARBA00022695"/>
    </source>
</evidence>
<dbReference type="SUPFAM" id="SSF81301">
    <property type="entry name" value="Nucleotidyltransferase"/>
    <property type="match status" value="1"/>
</dbReference>
<dbReference type="Pfam" id="PF01743">
    <property type="entry name" value="PolyA_pol"/>
    <property type="match status" value="1"/>
</dbReference>
<sequence length="401" mass="42728">MDRVIPAETLRERDGLAALIEALGAAQGMVRYVGGIVRDTLLGIDAADIDLATSHAPEDAIFALKRAGIKVVPTGLAHGTITAVLPSGPVEVTTLRRDVSTDGRHAVVAFTDDWREDAARRDFTINALYADPLSGEVFDYFGGLDDLAAARVRFIGDPLQRIAEDHLRILRFFRFHARFGDTPDPAGLAACVDRANDLMALSRERIAAELLKLLVAPHAVRVITLMVDHAVLAPVLPEIDATGVTRLAHVAAREAASGIAPDPIRRLAALLPCDTAIAENVGARLRLSTLARRRLISGATGIGPEGPAAIGYRLGIAHATDRLLLSDRPIDQLAMLSGWTPPTFPLSGGQLVARGIDKGPDVARILRQIEGSWIAENFPDATRVAALADAATADWLAARNA</sequence>
<keyword evidence="6" id="KW-0547">Nucleotide-binding</keyword>
<dbReference type="Pfam" id="PF12627">
    <property type="entry name" value="PolyA_pol_RNAbd"/>
    <property type="match status" value="1"/>
</dbReference>
<keyword evidence="4" id="KW-0548">Nucleotidyltransferase</keyword>
<evidence type="ECO:0000256" key="3">
    <source>
        <dbReference type="ARBA" id="ARBA00022694"/>
    </source>
</evidence>
<comment type="caution">
    <text evidence="11">The sequence shown here is derived from an EMBL/GenBank/DDBJ whole genome shotgun (WGS) entry which is preliminary data.</text>
</comment>
<keyword evidence="5" id="KW-0479">Metal-binding</keyword>
<evidence type="ECO:0000256" key="5">
    <source>
        <dbReference type="ARBA" id="ARBA00022723"/>
    </source>
</evidence>
<reference evidence="11 12" key="1">
    <citation type="submission" date="2024-05" db="EMBL/GenBank/DDBJ databases">
        <authorList>
            <person name="Liu Q."/>
            <person name="Xin Y.-H."/>
        </authorList>
    </citation>
    <scope>NUCLEOTIDE SEQUENCE [LARGE SCALE GENOMIC DNA]</scope>
    <source>
        <strain evidence="11 12">CGMCC 1.15349</strain>
    </source>
</reference>
<dbReference type="InterPro" id="IPR002646">
    <property type="entry name" value="PolA_pol_head_dom"/>
</dbReference>
<dbReference type="EMBL" id="JBDIMF010000001">
    <property type="protein sequence ID" value="MEN2785643.1"/>
    <property type="molecule type" value="Genomic_DNA"/>
</dbReference>